<keyword evidence="1" id="KW-0175">Coiled coil</keyword>
<dbReference type="InterPro" id="IPR039076">
    <property type="entry name" value="DivIC"/>
</dbReference>
<evidence type="ECO:0000256" key="2">
    <source>
        <dbReference type="SAM" id="Phobius"/>
    </source>
</evidence>
<dbReference type="InterPro" id="IPR007060">
    <property type="entry name" value="FtsL/DivIC"/>
</dbReference>
<dbReference type="GO" id="GO:0051301">
    <property type="term" value="P:cell division"/>
    <property type="evidence" value="ECO:0007669"/>
    <property type="project" value="UniProtKB-KW"/>
</dbReference>
<dbReference type="Pfam" id="PF04977">
    <property type="entry name" value="DivIC"/>
    <property type="match status" value="1"/>
</dbReference>
<gene>
    <name evidence="3" type="ORF">AMD00_17525</name>
</gene>
<accession>A0A0M0LC00</accession>
<dbReference type="PANTHER" id="PTHR40027:SF1">
    <property type="entry name" value="CELL DIVISION PROTEIN DIVIC"/>
    <property type="match status" value="1"/>
</dbReference>
<dbReference type="AlphaFoldDB" id="A0A0M0LC00"/>
<dbReference type="PANTHER" id="PTHR40027">
    <property type="entry name" value="CELL DIVISION PROTEIN DIVIC"/>
    <property type="match status" value="1"/>
</dbReference>
<dbReference type="STRING" id="263475.AMD00_17525"/>
<dbReference type="OrthoDB" id="2991180at2"/>
<keyword evidence="2" id="KW-1133">Transmembrane helix</keyword>
<organism evidence="3 4">
    <name type="scientific">Viridibacillus arvi</name>
    <dbReference type="NCBI Taxonomy" id="263475"/>
    <lineage>
        <taxon>Bacteria</taxon>
        <taxon>Bacillati</taxon>
        <taxon>Bacillota</taxon>
        <taxon>Bacilli</taxon>
        <taxon>Bacillales</taxon>
        <taxon>Caryophanaceae</taxon>
        <taxon>Viridibacillus</taxon>
    </lineage>
</organism>
<protein>
    <submittedName>
        <fullName evidence="3">Cell division protein DivIVC</fullName>
    </submittedName>
</protein>
<dbReference type="EMBL" id="LILB01000007">
    <property type="protein sequence ID" value="KOO48213.1"/>
    <property type="molecule type" value="Genomic_DNA"/>
</dbReference>
<keyword evidence="2" id="KW-0812">Transmembrane</keyword>
<name>A0A0M0LC00_9BACL</name>
<sequence length="140" mass="16320">MNNRNKKASGENSVAAIRREYIESMERQEKKKRAMKIRLYRRLALFAIAFVLVMGSLIFTLINQKKTLAIKEQKKIELTQKLSDAQDQQEELKIQISKLNDDNYIAKLARKELFLSEKGEIIFSIPENTEKDEKNGKSKE</sequence>
<proteinExistence type="predicted"/>
<feature type="coiled-coil region" evidence="1">
    <location>
        <begin position="68"/>
        <end position="102"/>
    </location>
</feature>
<comment type="caution">
    <text evidence="3">The sequence shown here is derived from an EMBL/GenBank/DDBJ whole genome shotgun (WGS) entry which is preliminary data.</text>
</comment>
<dbReference type="GeneID" id="301137895"/>
<evidence type="ECO:0000313" key="4">
    <source>
        <dbReference type="Proteomes" id="UP000036867"/>
    </source>
</evidence>
<evidence type="ECO:0000313" key="3">
    <source>
        <dbReference type="EMBL" id="KOO48213.1"/>
    </source>
</evidence>
<evidence type="ECO:0000256" key="1">
    <source>
        <dbReference type="SAM" id="Coils"/>
    </source>
</evidence>
<reference evidence="4" key="1">
    <citation type="submission" date="2015-08" db="EMBL/GenBank/DDBJ databases">
        <title>Fjat-10028 dsm 16317.</title>
        <authorList>
            <person name="Liu B."/>
            <person name="Wang J."/>
            <person name="Zhu Y."/>
            <person name="Liu G."/>
            <person name="Chen Q."/>
            <person name="Chen Z."/>
            <person name="Lan J."/>
            <person name="Che J."/>
            <person name="Ge C."/>
            <person name="Shi H."/>
            <person name="Pan Z."/>
            <person name="Liu X."/>
        </authorList>
    </citation>
    <scope>NUCLEOTIDE SEQUENCE [LARGE SCALE GENOMIC DNA]</scope>
    <source>
        <strain evidence="4">DSM 16317</strain>
    </source>
</reference>
<dbReference type="Proteomes" id="UP000036867">
    <property type="component" value="Unassembled WGS sequence"/>
</dbReference>
<dbReference type="RefSeq" id="WP_053418364.1">
    <property type="nucleotide sequence ID" value="NZ_JBCMHV010000028.1"/>
</dbReference>
<keyword evidence="2" id="KW-0472">Membrane</keyword>
<keyword evidence="3" id="KW-0132">Cell division</keyword>
<feature type="transmembrane region" description="Helical" evidence="2">
    <location>
        <begin position="39"/>
        <end position="62"/>
    </location>
</feature>
<keyword evidence="3" id="KW-0131">Cell cycle</keyword>
<keyword evidence="4" id="KW-1185">Reference proteome</keyword>